<dbReference type="SMART" id="SM00432">
    <property type="entry name" value="MADS"/>
    <property type="match status" value="1"/>
</dbReference>
<dbReference type="InterPro" id="IPR050142">
    <property type="entry name" value="MADS-box/MEF2_TF"/>
</dbReference>
<dbReference type="Pfam" id="PF01486">
    <property type="entry name" value="K-box"/>
    <property type="match status" value="1"/>
</dbReference>
<keyword evidence="5" id="KW-0539">Nucleus</keyword>
<dbReference type="PANTHER" id="PTHR48019">
    <property type="entry name" value="SERUM RESPONSE FACTOR HOMOLOG"/>
    <property type="match status" value="1"/>
</dbReference>
<sequence>MARGKIQIKRIENTTKKANELTVLCDAKVSIIMFSSTGKLHKIEQSYVFFILYLNKAIFDQYQMTLGVDIWNSHYENMQENLKKLKEVNRNLRKEFRMGDCLNELGMEDLRLLEEGMDKAAKVVRERKVRLIICSYLYTSCNQASYPVHMLFENKSKDLKFCI</sequence>
<accession>A0A0B2NT15</accession>
<dbReference type="SUPFAM" id="SSF55455">
    <property type="entry name" value="SRF-like"/>
    <property type="match status" value="1"/>
</dbReference>
<feature type="domain" description="K-box" evidence="8">
    <location>
        <begin position="75"/>
        <end position="163"/>
    </location>
</feature>
<evidence type="ECO:0000313" key="9">
    <source>
        <dbReference type="EMBL" id="KHN00205.1"/>
    </source>
</evidence>
<evidence type="ECO:0000256" key="2">
    <source>
        <dbReference type="ARBA" id="ARBA00023015"/>
    </source>
</evidence>
<dbReference type="GO" id="GO:0046983">
    <property type="term" value="F:protein dimerization activity"/>
    <property type="evidence" value="ECO:0007669"/>
    <property type="project" value="InterPro"/>
</dbReference>
<dbReference type="Proteomes" id="UP000053555">
    <property type="component" value="Unassembled WGS sequence"/>
</dbReference>
<dbReference type="PRINTS" id="PR00404">
    <property type="entry name" value="MADSDOMAIN"/>
</dbReference>
<evidence type="ECO:0000256" key="3">
    <source>
        <dbReference type="ARBA" id="ARBA00023125"/>
    </source>
</evidence>
<dbReference type="Pfam" id="PF00319">
    <property type="entry name" value="SRF-TF"/>
    <property type="match status" value="1"/>
</dbReference>
<feature type="domain" description="MADS-box" evidence="7">
    <location>
        <begin position="1"/>
        <end position="47"/>
    </location>
</feature>
<dbReference type="GO" id="GO:0005634">
    <property type="term" value="C:nucleus"/>
    <property type="evidence" value="ECO:0007669"/>
    <property type="project" value="UniProtKB-SubCell"/>
</dbReference>
<keyword evidence="4" id="KW-0804">Transcription</keyword>
<dbReference type="EMBL" id="KN671168">
    <property type="protein sequence ID" value="KHN00205.1"/>
    <property type="molecule type" value="Genomic_DNA"/>
</dbReference>
<evidence type="ECO:0000256" key="5">
    <source>
        <dbReference type="ARBA" id="ARBA00023242"/>
    </source>
</evidence>
<dbReference type="AlphaFoldDB" id="A0A0B2NT15"/>
<dbReference type="PROSITE" id="PS51297">
    <property type="entry name" value="K_BOX"/>
    <property type="match status" value="1"/>
</dbReference>
<evidence type="ECO:0000259" key="8">
    <source>
        <dbReference type="PROSITE" id="PS51297"/>
    </source>
</evidence>
<keyword evidence="3" id="KW-0238">DNA-binding</keyword>
<dbReference type="GO" id="GO:0003677">
    <property type="term" value="F:DNA binding"/>
    <property type="evidence" value="ECO:0007669"/>
    <property type="project" value="UniProtKB-KW"/>
</dbReference>
<evidence type="ECO:0000259" key="7">
    <source>
        <dbReference type="PROSITE" id="PS50066"/>
    </source>
</evidence>
<name>A0A0B2NT15_GLYSO</name>
<gene>
    <name evidence="9" type="ORF">glysoja_034736</name>
</gene>
<feature type="coiled-coil region" evidence="6">
    <location>
        <begin position="68"/>
        <end position="95"/>
    </location>
</feature>
<comment type="subcellular location">
    <subcellularLocation>
        <location evidence="1">Nucleus</location>
    </subcellularLocation>
</comment>
<dbReference type="GO" id="GO:0003700">
    <property type="term" value="F:DNA-binding transcription factor activity"/>
    <property type="evidence" value="ECO:0007669"/>
    <property type="project" value="InterPro"/>
</dbReference>
<evidence type="ECO:0000256" key="1">
    <source>
        <dbReference type="ARBA" id="ARBA00004123"/>
    </source>
</evidence>
<dbReference type="Gene3D" id="3.40.1810.10">
    <property type="entry name" value="Transcription factor, MADS-box"/>
    <property type="match status" value="1"/>
</dbReference>
<evidence type="ECO:0000256" key="4">
    <source>
        <dbReference type="ARBA" id="ARBA00023163"/>
    </source>
</evidence>
<dbReference type="PROSITE" id="PS50066">
    <property type="entry name" value="MADS_BOX_2"/>
    <property type="match status" value="1"/>
</dbReference>
<dbReference type="InterPro" id="IPR002487">
    <property type="entry name" value="TF_Kbox"/>
</dbReference>
<dbReference type="InterPro" id="IPR002100">
    <property type="entry name" value="TF_MADSbox"/>
</dbReference>
<organism evidence="9">
    <name type="scientific">Glycine soja</name>
    <name type="common">Wild soybean</name>
    <dbReference type="NCBI Taxonomy" id="3848"/>
    <lineage>
        <taxon>Eukaryota</taxon>
        <taxon>Viridiplantae</taxon>
        <taxon>Streptophyta</taxon>
        <taxon>Embryophyta</taxon>
        <taxon>Tracheophyta</taxon>
        <taxon>Spermatophyta</taxon>
        <taxon>Magnoliopsida</taxon>
        <taxon>eudicotyledons</taxon>
        <taxon>Gunneridae</taxon>
        <taxon>Pentapetalae</taxon>
        <taxon>rosids</taxon>
        <taxon>fabids</taxon>
        <taxon>Fabales</taxon>
        <taxon>Fabaceae</taxon>
        <taxon>Papilionoideae</taxon>
        <taxon>50 kb inversion clade</taxon>
        <taxon>NPAAA clade</taxon>
        <taxon>indigoferoid/millettioid clade</taxon>
        <taxon>Phaseoleae</taxon>
        <taxon>Glycine</taxon>
        <taxon>Glycine subgen. Soja</taxon>
    </lineage>
</organism>
<keyword evidence="6" id="KW-0175">Coiled coil</keyword>
<evidence type="ECO:0000256" key="6">
    <source>
        <dbReference type="SAM" id="Coils"/>
    </source>
</evidence>
<protein>
    <submittedName>
        <fullName evidence="9">Floral homeotic protein PMADS 1</fullName>
    </submittedName>
</protein>
<reference evidence="9" key="1">
    <citation type="submission" date="2014-07" db="EMBL/GenBank/DDBJ databases">
        <title>Identification of a novel salt tolerance gene in wild soybean by whole-genome sequencing.</title>
        <authorList>
            <person name="Lam H.-M."/>
            <person name="Qi X."/>
            <person name="Li M.-W."/>
            <person name="Liu X."/>
            <person name="Xie M."/>
            <person name="Ni M."/>
            <person name="Xu X."/>
        </authorList>
    </citation>
    <scope>NUCLEOTIDE SEQUENCE [LARGE SCALE GENOMIC DNA]</scope>
    <source>
        <tissue evidence="9">Root</tissue>
    </source>
</reference>
<keyword evidence="2" id="KW-0805">Transcription regulation</keyword>
<proteinExistence type="predicted"/>
<dbReference type="InterPro" id="IPR036879">
    <property type="entry name" value="TF_MADSbox_sf"/>
</dbReference>